<evidence type="ECO:0000313" key="1">
    <source>
        <dbReference type="EMBL" id="GAH55687.1"/>
    </source>
</evidence>
<dbReference type="AlphaFoldDB" id="X1GEP1"/>
<evidence type="ECO:0008006" key="2">
    <source>
        <dbReference type="Google" id="ProtNLM"/>
    </source>
</evidence>
<comment type="caution">
    <text evidence="1">The sequence shown here is derived from an EMBL/GenBank/DDBJ whole genome shotgun (WGS) entry which is preliminary data.</text>
</comment>
<dbReference type="InterPro" id="IPR043129">
    <property type="entry name" value="ATPase_NBD"/>
</dbReference>
<dbReference type="SUPFAM" id="SSF53067">
    <property type="entry name" value="Actin-like ATPase domain"/>
    <property type="match status" value="1"/>
</dbReference>
<reference evidence="1" key="1">
    <citation type="journal article" date="2014" name="Front. Microbiol.">
        <title>High frequency of phylogenetically diverse reductive dehalogenase-homologous genes in deep subseafloor sedimentary metagenomes.</title>
        <authorList>
            <person name="Kawai M."/>
            <person name="Futagami T."/>
            <person name="Toyoda A."/>
            <person name="Takaki Y."/>
            <person name="Nishi S."/>
            <person name="Hori S."/>
            <person name="Arai W."/>
            <person name="Tsubouchi T."/>
            <person name="Morono Y."/>
            <person name="Uchiyama I."/>
            <person name="Ito T."/>
            <person name="Fujiyama A."/>
            <person name="Inagaki F."/>
            <person name="Takami H."/>
        </authorList>
    </citation>
    <scope>NUCLEOTIDE SEQUENCE</scope>
    <source>
        <strain evidence="1">Expedition CK06-06</strain>
    </source>
</reference>
<feature type="non-terminal residue" evidence="1">
    <location>
        <position position="1"/>
    </location>
</feature>
<dbReference type="EMBL" id="BARU01021012">
    <property type="protein sequence ID" value="GAH55687.1"/>
    <property type="molecule type" value="Genomic_DNA"/>
</dbReference>
<proteinExistence type="predicted"/>
<gene>
    <name evidence="1" type="ORF">S03H2_34432</name>
</gene>
<name>X1GEP1_9ZZZZ</name>
<protein>
    <recommendedName>
        <fullName evidence="2">ROK family protein</fullName>
    </recommendedName>
</protein>
<dbReference type="Gene3D" id="3.30.420.40">
    <property type="match status" value="2"/>
</dbReference>
<accession>X1GEP1</accession>
<sequence length="103" mass="11707">YYNSPGDNPVKKIIDNDIIKMLAIGIASVIAVIDTKIIIINGRIIELGDNFFNKFKKEIYDITPFKPDIVISKLKKDASITGEVKFGLNYMDDLLYNRFFSLS</sequence>
<organism evidence="1">
    <name type="scientific">marine sediment metagenome</name>
    <dbReference type="NCBI Taxonomy" id="412755"/>
    <lineage>
        <taxon>unclassified sequences</taxon>
        <taxon>metagenomes</taxon>
        <taxon>ecological metagenomes</taxon>
    </lineage>
</organism>